<comment type="caution">
    <text evidence="1">The sequence shown here is derived from an EMBL/GenBank/DDBJ whole genome shotgun (WGS) entry which is preliminary data.</text>
</comment>
<keyword evidence="2" id="KW-1185">Reference proteome</keyword>
<dbReference type="Proteomes" id="UP001638806">
    <property type="component" value="Unassembled WGS sequence"/>
</dbReference>
<evidence type="ECO:0000313" key="1">
    <source>
        <dbReference type="EMBL" id="KAL3957915.1"/>
    </source>
</evidence>
<protein>
    <submittedName>
        <fullName evidence="1">Uncharacterized protein</fullName>
    </submittedName>
</protein>
<name>A0ACC4DNG0_PURLI</name>
<organism evidence="1 2">
    <name type="scientific">Purpureocillium lilacinum</name>
    <name type="common">Paecilomyces lilacinus</name>
    <dbReference type="NCBI Taxonomy" id="33203"/>
    <lineage>
        <taxon>Eukaryota</taxon>
        <taxon>Fungi</taxon>
        <taxon>Dikarya</taxon>
        <taxon>Ascomycota</taxon>
        <taxon>Pezizomycotina</taxon>
        <taxon>Sordariomycetes</taxon>
        <taxon>Hypocreomycetidae</taxon>
        <taxon>Hypocreales</taxon>
        <taxon>Ophiocordycipitaceae</taxon>
        <taxon>Purpureocillium</taxon>
    </lineage>
</organism>
<proteinExistence type="predicted"/>
<evidence type="ECO:0000313" key="2">
    <source>
        <dbReference type="Proteomes" id="UP001638806"/>
    </source>
</evidence>
<reference evidence="1" key="1">
    <citation type="submission" date="2024-12" db="EMBL/GenBank/DDBJ databases">
        <title>Comparative genomics and development of molecular markers within Purpureocillium lilacinum and among Purpureocillium species.</title>
        <authorList>
            <person name="Yeh Z.-Y."/>
            <person name="Ni N.-T."/>
            <person name="Lo P.-H."/>
            <person name="Mushyakhwo K."/>
            <person name="Lin C.-F."/>
            <person name="Nai Y.-S."/>
        </authorList>
    </citation>
    <scope>NUCLEOTIDE SEQUENCE</scope>
    <source>
        <strain evidence="1">NCHU-NPUST-175</strain>
    </source>
</reference>
<accession>A0ACC4DNG0</accession>
<gene>
    <name evidence="1" type="ORF">ACCO45_008493</name>
</gene>
<dbReference type="EMBL" id="JBGNUJ010000007">
    <property type="protein sequence ID" value="KAL3957915.1"/>
    <property type="molecule type" value="Genomic_DNA"/>
</dbReference>
<sequence>MPPELWPDDRLKATTGEHTFDDESSVEMTASEGNPGRREMKQLGKKSTPRAWNCQTREDKRPSRWIDRQLAGRDWVWGWSAKPIGSGVEAEEGRSARGLWRHSTDEKRDGWLMQPGRGKFPGGGGEKTDDEVSRAAMIPKVSTPAAWAGAVQADGVRDGSSSRLQAAETPETRHEQGRFEAFGRPDVVGIRSKLQPHAADALVEGPCLAPGCPTNLDSCPGGSGQGALGPAGLTESDDGARRASWSHGWALRQRSDECRQSGHFWSESRQTVAYRVLGMPCHAMSVRVPGRSMQRGWGCGRNCHALSTHELQKRCSSAASHRPPKPAIPRSSPLANGSQVHTVSGRCEIQWHGVRRRQDEDEHGLNAQADME</sequence>